<feature type="transmembrane region" description="Helical" evidence="6">
    <location>
        <begin position="93"/>
        <end position="116"/>
    </location>
</feature>
<evidence type="ECO:0008006" key="9">
    <source>
        <dbReference type="Google" id="ProtNLM"/>
    </source>
</evidence>
<reference evidence="7 8" key="1">
    <citation type="journal article" date="2020" name="Microbiol. Resour. Announc.">
        <title>Draft Genome Sequence of a Cladosporium Species Isolated from the Mesophotic Ascidian Didemnum maculosum.</title>
        <authorList>
            <person name="Gioti A."/>
            <person name="Siaperas R."/>
            <person name="Nikolaivits E."/>
            <person name="Le Goff G."/>
            <person name="Ouazzani J."/>
            <person name="Kotoulas G."/>
            <person name="Topakas E."/>
        </authorList>
    </citation>
    <scope>NUCLEOTIDE SEQUENCE [LARGE SCALE GENOMIC DNA]</scope>
    <source>
        <strain evidence="7 8">TM138-S3</strain>
    </source>
</reference>
<dbReference type="Pfam" id="PF13520">
    <property type="entry name" value="AA_permease_2"/>
    <property type="match status" value="1"/>
</dbReference>
<evidence type="ECO:0000256" key="4">
    <source>
        <dbReference type="ARBA" id="ARBA00022989"/>
    </source>
</evidence>
<feature type="transmembrane region" description="Helical" evidence="6">
    <location>
        <begin position="59"/>
        <end position="81"/>
    </location>
</feature>
<keyword evidence="2" id="KW-0813">Transport</keyword>
<dbReference type="PIRSF" id="PIRSF006060">
    <property type="entry name" value="AA_transporter"/>
    <property type="match status" value="1"/>
</dbReference>
<feature type="transmembrane region" description="Helical" evidence="6">
    <location>
        <begin position="207"/>
        <end position="229"/>
    </location>
</feature>
<evidence type="ECO:0000256" key="6">
    <source>
        <dbReference type="SAM" id="Phobius"/>
    </source>
</evidence>
<dbReference type="GeneID" id="96002889"/>
<dbReference type="InterPro" id="IPR002293">
    <property type="entry name" value="AA/rel_permease1"/>
</dbReference>
<accession>A0AB34L3T5</accession>
<feature type="transmembrane region" description="Helical" evidence="6">
    <location>
        <begin position="493"/>
        <end position="513"/>
    </location>
</feature>
<evidence type="ECO:0000313" key="8">
    <source>
        <dbReference type="Proteomes" id="UP000803884"/>
    </source>
</evidence>
<keyword evidence="5 6" id="KW-0472">Membrane</keyword>
<comment type="caution">
    <text evidence="7">The sequence shown here is derived from an EMBL/GenBank/DDBJ whole genome shotgun (WGS) entry which is preliminary data.</text>
</comment>
<evidence type="ECO:0000313" key="7">
    <source>
        <dbReference type="EMBL" id="KAL1590035.1"/>
    </source>
</evidence>
<feature type="transmembrane region" description="Helical" evidence="6">
    <location>
        <begin position="417"/>
        <end position="443"/>
    </location>
</feature>
<dbReference type="RefSeq" id="XP_069233140.1">
    <property type="nucleotide sequence ID" value="XM_069370051.1"/>
</dbReference>
<comment type="subcellular location">
    <subcellularLocation>
        <location evidence="1">Membrane</location>
        <topology evidence="1">Multi-pass membrane protein</topology>
    </subcellularLocation>
</comment>
<evidence type="ECO:0000256" key="1">
    <source>
        <dbReference type="ARBA" id="ARBA00004141"/>
    </source>
</evidence>
<dbReference type="Proteomes" id="UP000803884">
    <property type="component" value="Unassembled WGS sequence"/>
</dbReference>
<dbReference type="GO" id="GO:0022857">
    <property type="term" value="F:transmembrane transporter activity"/>
    <property type="evidence" value="ECO:0007669"/>
    <property type="project" value="InterPro"/>
</dbReference>
<feature type="transmembrane region" description="Helical" evidence="6">
    <location>
        <begin position="181"/>
        <end position="200"/>
    </location>
</feature>
<evidence type="ECO:0000256" key="3">
    <source>
        <dbReference type="ARBA" id="ARBA00022692"/>
    </source>
</evidence>
<keyword evidence="4 6" id="KW-1133">Transmembrane helix</keyword>
<gene>
    <name evidence="7" type="ORF">WHR41_01445</name>
</gene>
<feature type="transmembrane region" description="Helical" evidence="6">
    <location>
        <begin position="463"/>
        <end position="481"/>
    </location>
</feature>
<dbReference type="EMBL" id="JAAQHG020000003">
    <property type="protein sequence ID" value="KAL1590035.1"/>
    <property type="molecule type" value="Genomic_DNA"/>
</dbReference>
<evidence type="ECO:0000256" key="2">
    <source>
        <dbReference type="ARBA" id="ARBA00022448"/>
    </source>
</evidence>
<feature type="transmembrane region" description="Helical" evidence="6">
    <location>
        <begin position="340"/>
        <end position="365"/>
    </location>
</feature>
<keyword evidence="8" id="KW-1185">Reference proteome</keyword>
<organism evidence="7 8">
    <name type="scientific">Cladosporium halotolerans</name>
    <dbReference type="NCBI Taxonomy" id="1052096"/>
    <lineage>
        <taxon>Eukaryota</taxon>
        <taxon>Fungi</taxon>
        <taxon>Dikarya</taxon>
        <taxon>Ascomycota</taxon>
        <taxon>Pezizomycotina</taxon>
        <taxon>Dothideomycetes</taxon>
        <taxon>Dothideomycetidae</taxon>
        <taxon>Cladosporiales</taxon>
        <taxon>Cladosporiaceae</taxon>
        <taxon>Cladosporium</taxon>
    </lineage>
</organism>
<sequence>MHSSKGFNEAVMPGPGSPAGADDRMCVDATGMATGNDADAWDMARMGRSQELRRNFKSLSVLGLATTTMSTWVALLLANAFSLTNGGLAGTVWVYFATWLCTFALAASLAEMASMAPTSGGQYHWVSEFAPRSQSSFLSYIVGWLAALGWQALIATTAYSSAVIILSMVNIYHPSYQQENWHQSLLMIGVGLLGTLMNTYGAKRLPILEGIVLVVHIFGFFCIIIPLWVLSPKAPASEVFGTFDNFGGWSTIGTACFVGSITATGSFAGSDAAVHMSEETTDASKSVPRMIMFTIVLNGIMGFVFIITYCFCITNLEAVVMSESPFPFIDVFLASTNSNAGTVCMMCIPLILSVCTSLNALAAASRQAWALSRDQALPFSSWFRRVAVIGTPVPINSILFSLSILIIIALINIGSTAALNTIIALLTGATSFSYALSIACILIKRVRGETLPPARFSLGKFAIPINAFAVVYVIVAAVASFFPVTVPTDVENMNWSCLMFGGVLLIACVDYALRGRKHYVEPVKKLNKV</sequence>
<proteinExistence type="predicted"/>
<name>A0AB34L3T5_9PEZI</name>
<feature type="transmembrane region" description="Helical" evidence="6">
    <location>
        <begin position="290"/>
        <end position="320"/>
    </location>
</feature>
<protein>
    <recommendedName>
        <fullName evidence="9">Amino acid transporter</fullName>
    </recommendedName>
</protein>
<feature type="transmembrane region" description="Helical" evidence="6">
    <location>
        <begin position="249"/>
        <end position="269"/>
    </location>
</feature>
<dbReference type="PANTHER" id="PTHR45649:SF2">
    <property type="entry name" value="ACID PERMEASE, PUTATIVE-RELATED"/>
    <property type="match status" value="1"/>
</dbReference>
<dbReference type="Gene3D" id="1.20.1740.10">
    <property type="entry name" value="Amino acid/polyamine transporter I"/>
    <property type="match status" value="1"/>
</dbReference>
<evidence type="ECO:0000256" key="5">
    <source>
        <dbReference type="ARBA" id="ARBA00023136"/>
    </source>
</evidence>
<dbReference type="AlphaFoldDB" id="A0AB34L3T5"/>
<dbReference type="GO" id="GO:0016020">
    <property type="term" value="C:membrane"/>
    <property type="evidence" value="ECO:0007669"/>
    <property type="project" value="UniProtKB-SubCell"/>
</dbReference>
<dbReference type="PANTHER" id="PTHR45649">
    <property type="entry name" value="AMINO-ACID PERMEASE BAT1"/>
    <property type="match status" value="1"/>
</dbReference>
<keyword evidence="3 6" id="KW-0812">Transmembrane</keyword>
<feature type="transmembrane region" description="Helical" evidence="6">
    <location>
        <begin position="386"/>
        <end position="411"/>
    </location>
</feature>
<feature type="transmembrane region" description="Helical" evidence="6">
    <location>
        <begin position="137"/>
        <end position="169"/>
    </location>
</feature>